<evidence type="ECO:0000313" key="2">
    <source>
        <dbReference type="EMBL" id="KAF5837416.1"/>
    </source>
</evidence>
<proteinExistence type="predicted"/>
<keyword evidence="3" id="KW-1185">Reference proteome</keyword>
<accession>A0ABQ7GS19</accession>
<organism evidence="2 3">
    <name type="scientific">Dunaliella salina</name>
    <name type="common">Green alga</name>
    <name type="synonym">Protococcus salinus</name>
    <dbReference type="NCBI Taxonomy" id="3046"/>
    <lineage>
        <taxon>Eukaryota</taxon>
        <taxon>Viridiplantae</taxon>
        <taxon>Chlorophyta</taxon>
        <taxon>core chlorophytes</taxon>
        <taxon>Chlorophyceae</taxon>
        <taxon>CS clade</taxon>
        <taxon>Chlamydomonadales</taxon>
        <taxon>Dunaliellaceae</taxon>
        <taxon>Dunaliella</taxon>
    </lineage>
</organism>
<reference evidence="2" key="1">
    <citation type="submission" date="2017-08" db="EMBL/GenBank/DDBJ databases">
        <authorList>
            <person name="Polle J.E."/>
            <person name="Barry K."/>
            <person name="Cushman J."/>
            <person name="Schmutz J."/>
            <person name="Tran D."/>
            <person name="Hathwaick L.T."/>
            <person name="Yim W.C."/>
            <person name="Jenkins J."/>
            <person name="Mckie-Krisberg Z.M."/>
            <person name="Prochnik S."/>
            <person name="Lindquist E."/>
            <person name="Dockter R.B."/>
            <person name="Adam C."/>
            <person name="Molina H."/>
            <person name="Bunkerborg J."/>
            <person name="Jin E."/>
            <person name="Buchheim M."/>
            <person name="Magnuson J."/>
        </authorList>
    </citation>
    <scope>NUCLEOTIDE SEQUENCE</scope>
    <source>
        <strain evidence="2">CCAP 19/18</strain>
    </source>
</reference>
<protein>
    <submittedName>
        <fullName evidence="2">Uncharacterized protein</fullName>
    </submittedName>
</protein>
<evidence type="ECO:0000313" key="3">
    <source>
        <dbReference type="Proteomes" id="UP000815325"/>
    </source>
</evidence>
<name>A0ABQ7GS19_DUNSA</name>
<dbReference type="Proteomes" id="UP000815325">
    <property type="component" value="Unassembled WGS sequence"/>
</dbReference>
<evidence type="ECO:0000256" key="1">
    <source>
        <dbReference type="SAM" id="MobiDB-lite"/>
    </source>
</evidence>
<feature type="region of interest" description="Disordered" evidence="1">
    <location>
        <begin position="118"/>
        <end position="143"/>
    </location>
</feature>
<comment type="caution">
    <text evidence="2">The sequence shown here is derived from an EMBL/GenBank/DDBJ whole genome shotgun (WGS) entry which is preliminary data.</text>
</comment>
<sequence>MILLQGAHKQLLVSLLLKKNATPAICFRGMAVSSRNSTRGGKRGETDDSPRMQAVLAMLSKPDLKKAPQSLKDRQREEDFIVNEHSRHMAWRKDMSVKFRLQKEALAALPRHLRAMAEQPDMSHPPPNRKVLLDTPPEVYRDK</sequence>
<gene>
    <name evidence="2" type="ORF">DUNSADRAFT_4396</name>
</gene>
<dbReference type="EMBL" id="MU069616">
    <property type="protein sequence ID" value="KAF5837416.1"/>
    <property type="molecule type" value="Genomic_DNA"/>
</dbReference>